<proteinExistence type="predicted"/>
<sequence>MTKPFLSHTFWFLRVSLKYTWYIILATLLGIILELVLKSIGFHLPIRDEGVSRLTSEENIFLLSLLCLDRVFLGPAYEEITFRLALKPSIKKVALGLAFFISILLLMPTGLNHFLIGKIVYTGSTAYWIIGVLLFFVIYPWLKSKKKTYHKLSQGFSSRAMIYISSLIFSIAHWAKAGEDLLHFWLYIPFLFPYFLSGLIFAHARLKHGFAFAFMSHSLFNLLIVILNLLTS</sequence>
<feature type="transmembrane region" description="Helical" evidence="1">
    <location>
        <begin position="20"/>
        <end position="37"/>
    </location>
</feature>
<dbReference type="EMBL" id="SMLW01000362">
    <property type="protein sequence ID" value="MTI24079.1"/>
    <property type="molecule type" value="Genomic_DNA"/>
</dbReference>
<dbReference type="Pfam" id="PF02517">
    <property type="entry name" value="Rce1-like"/>
    <property type="match status" value="1"/>
</dbReference>
<accession>A0ABW9RL48</accession>
<protein>
    <submittedName>
        <fullName evidence="3">CPBP family intramembrane metalloprotease</fullName>
    </submittedName>
</protein>
<name>A0ABW9RL48_9BACT</name>
<feature type="transmembrane region" description="Helical" evidence="1">
    <location>
        <begin position="160"/>
        <end position="178"/>
    </location>
</feature>
<evidence type="ECO:0000313" key="3">
    <source>
        <dbReference type="EMBL" id="MTI24079.1"/>
    </source>
</evidence>
<keyword evidence="3" id="KW-0645">Protease</keyword>
<keyword evidence="4" id="KW-1185">Reference proteome</keyword>
<keyword evidence="3" id="KW-0482">Metalloprotease</keyword>
<keyword evidence="1" id="KW-1133">Transmembrane helix</keyword>
<feature type="transmembrane region" description="Helical" evidence="1">
    <location>
        <begin position="184"/>
        <end position="202"/>
    </location>
</feature>
<evidence type="ECO:0000313" key="4">
    <source>
        <dbReference type="Proteomes" id="UP000798808"/>
    </source>
</evidence>
<keyword evidence="1" id="KW-0472">Membrane</keyword>
<dbReference type="Proteomes" id="UP000798808">
    <property type="component" value="Unassembled WGS sequence"/>
</dbReference>
<reference evidence="3 4" key="1">
    <citation type="submission" date="2019-02" db="EMBL/GenBank/DDBJ databases">
        <authorList>
            <person name="Goldberg S.R."/>
            <person name="Haltli B.A."/>
            <person name="Correa H."/>
            <person name="Russell K.G."/>
        </authorList>
    </citation>
    <scope>NUCLEOTIDE SEQUENCE [LARGE SCALE GENOMIC DNA]</scope>
    <source>
        <strain evidence="3 4">JCM 16186</strain>
    </source>
</reference>
<dbReference type="GO" id="GO:0008237">
    <property type="term" value="F:metallopeptidase activity"/>
    <property type="evidence" value="ECO:0007669"/>
    <property type="project" value="UniProtKB-KW"/>
</dbReference>
<feature type="transmembrane region" description="Helical" evidence="1">
    <location>
        <begin position="93"/>
        <end position="113"/>
    </location>
</feature>
<evidence type="ECO:0000256" key="1">
    <source>
        <dbReference type="SAM" id="Phobius"/>
    </source>
</evidence>
<gene>
    <name evidence="3" type="ORF">E1163_03880</name>
</gene>
<organism evidence="3 4">
    <name type="scientific">Fulvivirga kasyanovii</name>
    <dbReference type="NCBI Taxonomy" id="396812"/>
    <lineage>
        <taxon>Bacteria</taxon>
        <taxon>Pseudomonadati</taxon>
        <taxon>Bacteroidota</taxon>
        <taxon>Cytophagia</taxon>
        <taxon>Cytophagales</taxon>
        <taxon>Fulvivirgaceae</taxon>
        <taxon>Fulvivirga</taxon>
    </lineage>
</organism>
<feature type="domain" description="CAAX prenyl protease 2/Lysostaphin resistance protein A-like" evidence="2">
    <location>
        <begin position="150"/>
        <end position="223"/>
    </location>
</feature>
<feature type="transmembrane region" description="Helical" evidence="1">
    <location>
        <begin position="119"/>
        <end position="139"/>
    </location>
</feature>
<comment type="caution">
    <text evidence="3">The sequence shown here is derived from an EMBL/GenBank/DDBJ whole genome shotgun (WGS) entry which is preliminary data.</text>
</comment>
<evidence type="ECO:0000259" key="2">
    <source>
        <dbReference type="Pfam" id="PF02517"/>
    </source>
</evidence>
<dbReference type="InterPro" id="IPR003675">
    <property type="entry name" value="Rce1/LyrA-like_dom"/>
</dbReference>
<keyword evidence="1" id="KW-0812">Transmembrane</keyword>
<feature type="transmembrane region" description="Helical" evidence="1">
    <location>
        <begin position="209"/>
        <end position="230"/>
    </location>
</feature>
<keyword evidence="3" id="KW-0378">Hydrolase</keyword>